<dbReference type="AlphaFoldDB" id="A0A918V331"/>
<accession>A0A918V331</accession>
<evidence type="ECO:0000256" key="2">
    <source>
        <dbReference type="SAM" id="Phobius"/>
    </source>
</evidence>
<feature type="transmembrane region" description="Helical" evidence="2">
    <location>
        <begin position="32"/>
        <end position="55"/>
    </location>
</feature>
<keyword evidence="2" id="KW-0472">Membrane</keyword>
<proteinExistence type="predicted"/>
<reference evidence="3" key="1">
    <citation type="journal article" date="2014" name="Int. J. Syst. Evol. Microbiol.">
        <title>Complete genome sequence of Corynebacterium casei LMG S-19264T (=DSM 44701T), isolated from a smear-ripened cheese.</title>
        <authorList>
            <consortium name="US DOE Joint Genome Institute (JGI-PGF)"/>
            <person name="Walter F."/>
            <person name="Albersmeier A."/>
            <person name="Kalinowski J."/>
            <person name="Ruckert C."/>
        </authorList>
    </citation>
    <scope>NUCLEOTIDE SEQUENCE</scope>
    <source>
        <strain evidence="3">JCM 4834</strain>
    </source>
</reference>
<gene>
    <name evidence="3" type="ORF">GCM10010371_23440</name>
</gene>
<feature type="region of interest" description="Disordered" evidence="1">
    <location>
        <begin position="70"/>
        <end position="114"/>
    </location>
</feature>
<reference evidence="3" key="2">
    <citation type="submission" date="2020-09" db="EMBL/GenBank/DDBJ databases">
        <authorList>
            <person name="Sun Q."/>
            <person name="Ohkuma M."/>
        </authorList>
    </citation>
    <scope>NUCLEOTIDE SEQUENCE</scope>
    <source>
        <strain evidence="3">JCM 4834</strain>
    </source>
</reference>
<evidence type="ECO:0000313" key="4">
    <source>
        <dbReference type="Proteomes" id="UP000634660"/>
    </source>
</evidence>
<keyword evidence="2" id="KW-1133">Transmembrane helix</keyword>
<protein>
    <submittedName>
        <fullName evidence="3">Uncharacterized protein</fullName>
    </submittedName>
</protein>
<evidence type="ECO:0000313" key="3">
    <source>
        <dbReference type="EMBL" id="GGZ63198.1"/>
    </source>
</evidence>
<sequence>MAAAGSAAFGGRLAAAGSVAFAGRFGAAGSKAFAFAFAFDFGAGFVVFCWAMAGVSSCLTRWARVPAVPGSPGHPCARAGPRHPGDGRTGDGFPPAPAPRRRCGGRRAGQVAAP</sequence>
<name>A0A918V331_9ACTN</name>
<dbReference type="Proteomes" id="UP000634660">
    <property type="component" value="Unassembled WGS sequence"/>
</dbReference>
<evidence type="ECO:0000256" key="1">
    <source>
        <dbReference type="SAM" id="MobiDB-lite"/>
    </source>
</evidence>
<keyword evidence="2" id="KW-0812">Transmembrane</keyword>
<organism evidence="3 4">
    <name type="scientific">Streptomyces subrutilus</name>
    <dbReference type="NCBI Taxonomy" id="36818"/>
    <lineage>
        <taxon>Bacteria</taxon>
        <taxon>Bacillati</taxon>
        <taxon>Actinomycetota</taxon>
        <taxon>Actinomycetes</taxon>
        <taxon>Kitasatosporales</taxon>
        <taxon>Streptomycetaceae</taxon>
        <taxon>Streptomyces</taxon>
    </lineage>
</organism>
<dbReference type="EMBL" id="BMVX01000007">
    <property type="protein sequence ID" value="GGZ63198.1"/>
    <property type="molecule type" value="Genomic_DNA"/>
</dbReference>
<comment type="caution">
    <text evidence="3">The sequence shown here is derived from an EMBL/GenBank/DDBJ whole genome shotgun (WGS) entry which is preliminary data.</text>
</comment>